<protein>
    <submittedName>
        <fullName evidence="1">Uncharacterized protein</fullName>
    </submittedName>
</protein>
<dbReference type="Proteomes" id="UP001501352">
    <property type="component" value="Unassembled WGS sequence"/>
</dbReference>
<sequence>MAEHRLLLNAHVAASDYVAALEAAKPVVERVQNSARIRECRVHPYSKFDERFSLWMDLKADDPSAAFDKLATDLATQ</sequence>
<gene>
    <name evidence="1" type="ORF">GCM10009422_16720</name>
</gene>
<evidence type="ECO:0000313" key="2">
    <source>
        <dbReference type="Proteomes" id="UP001501352"/>
    </source>
</evidence>
<dbReference type="RefSeq" id="WP_343792652.1">
    <property type="nucleotide sequence ID" value="NZ_BAAAGA010000004.1"/>
</dbReference>
<accession>A0ABP3S0D9</accession>
<proteinExistence type="predicted"/>
<keyword evidence="2" id="KW-1185">Reference proteome</keyword>
<evidence type="ECO:0000313" key="1">
    <source>
        <dbReference type="EMBL" id="GAA0621602.1"/>
    </source>
</evidence>
<name>A0ABP3S0D9_9CAUL</name>
<reference evidence="2" key="1">
    <citation type="journal article" date="2019" name="Int. J. Syst. Evol. Microbiol.">
        <title>The Global Catalogue of Microorganisms (GCM) 10K type strain sequencing project: providing services to taxonomists for standard genome sequencing and annotation.</title>
        <authorList>
            <consortium name="The Broad Institute Genomics Platform"/>
            <consortium name="The Broad Institute Genome Sequencing Center for Infectious Disease"/>
            <person name="Wu L."/>
            <person name="Ma J."/>
        </authorList>
    </citation>
    <scope>NUCLEOTIDE SEQUENCE [LARGE SCALE GENOMIC DNA]</scope>
    <source>
        <strain evidence="2">JCM 12928</strain>
    </source>
</reference>
<comment type="caution">
    <text evidence="1">The sequence shown here is derived from an EMBL/GenBank/DDBJ whole genome shotgun (WGS) entry which is preliminary data.</text>
</comment>
<organism evidence="1 2">
    <name type="scientific">Brevundimonas kwangchunensis</name>
    <dbReference type="NCBI Taxonomy" id="322163"/>
    <lineage>
        <taxon>Bacteria</taxon>
        <taxon>Pseudomonadati</taxon>
        <taxon>Pseudomonadota</taxon>
        <taxon>Alphaproteobacteria</taxon>
        <taxon>Caulobacterales</taxon>
        <taxon>Caulobacteraceae</taxon>
        <taxon>Brevundimonas</taxon>
    </lineage>
</organism>
<dbReference type="EMBL" id="BAAAGA010000004">
    <property type="protein sequence ID" value="GAA0621602.1"/>
    <property type="molecule type" value="Genomic_DNA"/>
</dbReference>